<dbReference type="EMBL" id="LSMT01001002">
    <property type="protein sequence ID" value="PFX13343.1"/>
    <property type="molecule type" value="Genomic_DNA"/>
</dbReference>
<protein>
    <recommendedName>
        <fullName evidence="4">SWIM-type domain-containing protein</fullName>
    </recommendedName>
</protein>
<comment type="caution">
    <text evidence="2">The sequence shown here is derived from an EMBL/GenBank/DDBJ whole genome shotgun (WGS) entry which is preliminary data.</text>
</comment>
<dbReference type="AlphaFoldDB" id="A0A2B4R951"/>
<proteinExistence type="predicted"/>
<sequence>MAEQVPAPPAPNQVLDVVNIAPAPSVSAPEPVLAVPVVQVENPFPAAANNITQNAAPEITTPNVLVGFNYTVAMTIGVCSREIGSDGGPCKHQYVLWSANIAICLNFVLIAQPKVRQKLAWIAIEQSLPLSYYSNLRTSGLTQVPDANQLPAATGQVPGTISLNNTEDLENDNNQQQPVDTNFDEAAECLKWSFEKITEKLGHTRDPNVAKGIFTFSKRADALVSSTMHSNLVTALFDFGSSELNKPGKRKKIRVQPNRKKKCGSSCYQAVSKGRPAQMKVLDIPNKKAKRSHNLAEVLRTNTQSSKKSGVHVMKSKTKNLQRKRDKVKSDLKV</sequence>
<accession>A0A2B4R951</accession>
<evidence type="ECO:0000313" key="2">
    <source>
        <dbReference type="EMBL" id="PFX13343.1"/>
    </source>
</evidence>
<dbReference type="Proteomes" id="UP000225706">
    <property type="component" value="Unassembled WGS sequence"/>
</dbReference>
<organism evidence="2 3">
    <name type="scientific">Stylophora pistillata</name>
    <name type="common">Smooth cauliflower coral</name>
    <dbReference type="NCBI Taxonomy" id="50429"/>
    <lineage>
        <taxon>Eukaryota</taxon>
        <taxon>Metazoa</taxon>
        <taxon>Cnidaria</taxon>
        <taxon>Anthozoa</taxon>
        <taxon>Hexacorallia</taxon>
        <taxon>Scleractinia</taxon>
        <taxon>Astrocoeniina</taxon>
        <taxon>Pocilloporidae</taxon>
        <taxon>Stylophora</taxon>
    </lineage>
</organism>
<evidence type="ECO:0000256" key="1">
    <source>
        <dbReference type="SAM" id="MobiDB-lite"/>
    </source>
</evidence>
<evidence type="ECO:0000313" key="3">
    <source>
        <dbReference type="Proteomes" id="UP000225706"/>
    </source>
</evidence>
<name>A0A2B4R951_STYPI</name>
<keyword evidence="3" id="KW-1185">Reference proteome</keyword>
<gene>
    <name evidence="2" type="ORF">AWC38_SpisGene22577</name>
</gene>
<reference evidence="3" key="1">
    <citation type="journal article" date="2017" name="bioRxiv">
        <title>Comparative analysis of the genomes of Stylophora pistillata and Acropora digitifera provides evidence for extensive differences between species of corals.</title>
        <authorList>
            <person name="Voolstra C.R."/>
            <person name="Li Y."/>
            <person name="Liew Y.J."/>
            <person name="Baumgarten S."/>
            <person name="Zoccola D."/>
            <person name="Flot J.-F."/>
            <person name="Tambutte S."/>
            <person name="Allemand D."/>
            <person name="Aranda M."/>
        </authorList>
    </citation>
    <scope>NUCLEOTIDE SEQUENCE [LARGE SCALE GENOMIC DNA]</scope>
</reference>
<feature type="compositionally biased region" description="Basic residues" evidence="1">
    <location>
        <begin position="314"/>
        <end position="327"/>
    </location>
</feature>
<evidence type="ECO:0008006" key="4">
    <source>
        <dbReference type="Google" id="ProtNLM"/>
    </source>
</evidence>
<feature type="region of interest" description="Disordered" evidence="1">
    <location>
        <begin position="288"/>
        <end position="334"/>
    </location>
</feature>